<name>A0A1Q9F5P4_SYMMI</name>
<feature type="domain" description="Endonuclease/exonuclease/phosphatase" evidence="3">
    <location>
        <begin position="1836"/>
        <end position="2062"/>
    </location>
</feature>
<dbReference type="InterPro" id="IPR036691">
    <property type="entry name" value="Endo/exonu/phosph_ase_sf"/>
</dbReference>
<comment type="caution">
    <text evidence="4">The sequence shown here is derived from an EMBL/GenBank/DDBJ whole genome shotgun (WGS) entry which is preliminary data.</text>
</comment>
<dbReference type="InterPro" id="IPR036397">
    <property type="entry name" value="RNaseH_sf"/>
</dbReference>
<keyword evidence="2" id="KW-0472">Membrane</keyword>
<feature type="region of interest" description="Disordered" evidence="1">
    <location>
        <begin position="828"/>
        <end position="861"/>
    </location>
</feature>
<evidence type="ECO:0000259" key="3">
    <source>
        <dbReference type="Pfam" id="PF03372"/>
    </source>
</evidence>
<evidence type="ECO:0000313" key="5">
    <source>
        <dbReference type="Proteomes" id="UP000186817"/>
    </source>
</evidence>
<gene>
    <name evidence="4" type="ORF">AK812_SmicGene822</name>
</gene>
<dbReference type="Proteomes" id="UP000186817">
    <property type="component" value="Unassembled WGS sequence"/>
</dbReference>
<feature type="transmembrane region" description="Helical" evidence="2">
    <location>
        <begin position="81"/>
        <end position="101"/>
    </location>
</feature>
<organism evidence="4 5">
    <name type="scientific">Symbiodinium microadriaticum</name>
    <name type="common">Dinoflagellate</name>
    <name type="synonym">Zooxanthella microadriatica</name>
    <dbReference type="NCBI Taxonomy" id="2951"/>
    <lineage>
        <taxon>Eukaryota</taxon>
        <taxon>Sar</taxon>
        <taxon>Alveolata</taxon>
        <taxon>Dinophyceae</taxon>
        <taxon>Suessiales</taxon>
        <taxon>Symbiodiniaceae</taxon>
        <taxon>Symbiodinium</taxon>
    </lineage>
</organism>
<feature type="compositionally biased region" description="Basic and acidic residues" evidence="1">
    <location>
        <begin position="1322"/>
        <end position="1335"/>
    </location>
</feature>
<keyword evidence="2" id="KW-1133">Transmembrane helix</keyword>
<protein>
    <recommendedName>
        <fullName evidence="3">Endonuclease/exonuclease/phosphatase domain-containing protein</fullName>
    </recommendedName>
</protein>
<feature type="region of interest" description="Disordered" evidence="1">
    <location>
        <begin position="1321"/>
        <end position="1346"/>
    </location>
</feature>
<sequence>MNDDLTSDQDWLGVHLYTPHYQPLQLAIRPKEKTLESVLELLVTYDQGPDGRLFDTVVPIRPQQFHGSGSFLRFSSSIRGVGAGGMVAIIMDLTAVGWLFFSTVLPKDIAFQTLKAYVGPLTTLGEEPADIFVGCCDRPLQDDTPVHLSDGDVVLVLKQNCGLPSHNTASSLFEVDAIWAPPDNCRRITACTSVCVLHKEKRYCIPDSQHQGQSLVQYVSEMLQLNPYCMVTCTFPIIDLEVQGQACPFVVAVAEVPSPEVTGVNRDAARDIFILLDPRPMGHKPCFLFLHHPVVHLPSAAAMLGLSTGRARRLGVRGGERRGDDVFVEGCTALVLYAEEIDEMSDASDSSARSEDFGAGPPFGQEIEPVAAPPGLSLQSITCDDSSSPVGDVWGGGPQLTMEGVDVFDPAIPEGQSWNLDRVAVRGGDVAAAVASEEPAIEMTSGPAVFAGDAVILLPKRLLVLIYVPDFVPEILEVCIALPAAIEGLKAQVQDMRSAEQSFSFPDLSPVSPQPLREVAIFVASPAWQTYTVMVLFDCRRYNDCIFAQAVPRALSRESLLRAAGVPPDDPVHVFVHGLIRPLTIDQRITLVHGMTISISPRDEGSPAHSDLSEMLLTEEGWDRAAPIPGPTVHFNSHFLILTEGAPFVFQVQPGRQVTFRDDVARATGTEEHRLSLGTVTPRIIDAYPYGYWTSAVLVATDALLRVPYPPARNQERRSILVLDQRRILRGLAWRFVFSRVQKVQDLADLYYHMCPPGHVVSLDGPRVEIRDGVQVFLLQPGQVLTVEFVPEQPSPPPSEQDLGPADIPMRAQPPAANPTAEVPIAPGNGHAGCLSQNDSTRSRSPRGRTQHEVLPSCDLPGTPWRGKLGNGFPALRPKTVPQGRKRDCTVWLSSHGAACTLCVGFPLVLARDTPGSVCKLLQESPEAAPPHPMFVAARDVTRMLGGDWPLPPYRWPIDMPALDVDGLSDVEVDEGTTTDIVVFLLTPDYSPERLDLTVELPQTVDELTDLVQTCRDAVRHRLFPALIEVQQQPDAGWGLFLAVPLWLQHHAVVCVDASLYDGRVFAISVSANTDRYMLCELAGLAPTAEVDVFVPGHDGPIPPGAECQVATGMCVVFVRPGRGRPASFRLSETLRSRVFWEHSPMFPQDSHGNGYCIAGPAGQMLFRLHPERAFFYRADIALLTDLHPLRVVVTPAEPQQVDVSVRGWLCRTVVSATDRDDQAMWDGTEVSATPGLLDCRPLLIGWLPVSARAHWLDLEPIRFALNQSAPPGWCVCFPDLPAHWTWVCFHAGKVIKVAFEEHTGPSLLEPSAAIGYPAHGQRTEEDQSWRDDPRTASTLASESITPLTLSRSPGYRQHRLPSWHMTVIVCLAGALSFVISWGEIHVSLVACAVLFSHYPLLGAICFAEELTLVEGMQFDVSRRLPEMPPARRPLPTPARAGMLTAQYHDNAKVLNPSIPAVNATWGACSDVSGVDLTHLTTLLEDSLGSPGSQAYFLAATLLETIFEHEVEQPARFTAVPQQPCCISLSDCVPPPAFCLDADSVRLPHSQNLLRLLYQPWSADWLLPQRLTGPSIPETTKTELQNLAAPPEIFNAKRTAQLSFSIYTDGSANQAKGQSGYAVVVLSHADSDTALLGALGDELTGCQEPPWRPEGPLALHAEHIAIAVAVLWTMQMRGVLSVVKCTLLFDCTAAGWSAEGKWQTSGPTSEFVHNLYMAARATPGIHIEFRHVRGHSNDPWNDLADHVAKTAANQTCEWPRPPPELCGLFASEDISWIAPELDARAHHAVPILDGTLTWSDIREAGAPLTSAQLVPTTCSAADDADDTGCFSLRAVTVNIQSLRGKCKYVEDQLDARGVNVAFLQETKLSGGTLMSAHYLRLHTDADSHWGVGIWVHRRLGVLSLHKRALLVDESDFTVLHEAPRLLVVLLTVGDLKIGLVSGHCPHAARPRERDEFLATLGPLLQRLKHTNLLLGGIDLNGRPPPAYEGVTGNLEYGEPDTTGWSAVQILADAGVWVPSTYSQLHCGESATYVHPSGQQHRIDYLLVGGRARVHFVRSETDETFDNGSPQEDHTLLCADLTGSTVAPHGQRKLLRPVYDRDKLLSSEGRALVRDVIAAFPHPAWGTHPDQHCVQIETYLRKALDTHFAQPQKAKRASYIPDCVWKRRDAKMQFKRRVRHRMHLWHDLLCRAFYGWQTCQDYGVGLLLGKQSLLYELASAAIRFVTAEIKKSISKAKNAFLFQLAGENSQGAATIMQKAKKAGVGGSKTRPVSRPLPLLLHPENGSAAASRDQRDAVWLLHFGKQEQGQIVSTADFIRGAESSCYEPNVVWTAAMLPTYGDIEKVLRDVQRNKAMGLDNIPGEILKAAPAETARLLFPLFIKSMLLQRQPLQWRGGVLYEAFKRSGLQSSVENYRSLFVSSYVAKAYHRTVRNKTQEFCRDELHPMHLGSRKQAPVTFAALFVLTHLRRCHGLHHSSAVLYLDTSAAYYRIVRELAVGDIRCDTTVLMLFRRFGLDAEDVDDLMQTVEAGGMLAQAGAPDALRQVVKDLHLHTWFVSRFADGTRVCDSLAGSRPGESWADLIYAYIYSRVLHKIHEHAVAEDLTFTVHYDQAAGIFPPVTGTEDLAVTDTTWADDSAFPLEDVDASVLMRKTVRLCTLVLSFCTSHGMAPNLKPGKTSVMIALAGKGSRQARRDYFPGGTQRLWLPDLQVGVAVTDQYKHLGGVVDCKLTMKPEVRFRLAQAASSYDAAKAMLLNSPKLELPTRAALFASIVTPTFFNLGLWMPHGEAWEMLSWPPLLWAMLQSEAKWLQVLQADLQWLVSPEACDTDFWTEGHIPPTPVTPSWSAEQTSVYRATCDLLFALQGTETYEMLLLAINTVLQQSPLYPDEIDAILDTLIAEVQEVTADDTDAPWSVLQVRAIMTALADLRSGLWTDTKEHVDRRLYHSLREFHQLLTGFDWAASLKTFAKGDVTPSILEYSVPPDWKAEWQRNCSRIEAGRTLRKELNLREQDRRRCLTLQMIGGDFDRSLLTQHQQQRQPRLSHPDFANLADKAKIENLRIRIDDLSGIVQQLQSRGVLAEQLMY</sequence>
<feature type="compositionally biased region" description="Polar residues" evidence="1">
    <location>
        <begin position="1336"/>
        <end position="1346"/>
    </location>
</feature>
<keyword evidence="2" id="KW-0812">Transmembrane</keyword>
<dbReference type="GO" id="GO:0003676">
    <property type="term" value="F:nucleic acid binding"/>
    <property type="evidence" value="ECO:0007669"/>
    <property type="project" value="InterPro"/>
</dbReference>
<dbReference type="GO" id="GO:0003824">
    <property type="term" value="F:catalytic activity"/>
    <property type="evidence" value="ECO:0007669"/>
    <property type="project" value="InterPro"/>
</dbReference>
<dbReference type="SUPFAM" id="SSF56219">
    <property type="entry name" value="DNase I-like"/>
    <property type="match status" value="1"/>
</dbReference>
<dbReference type="Pfam" id="PF03372">
    <property type="entry name" value="Exo_endo_phos"/>
    <property type="match status" value="1"/>
</dbReference>
<keyword evidence="5" id="KW-1185">Reference proteome</keyword>
<dbReference type="EMBL" id="LSRX01000008">
    <property type="protein sequence ID" value="OLQ14990.1"/>
    <property type="molecule type" value="Genomic_DNA"/>
</dbReference>
<dbReference type="Gene3D" id="3.60.10.10">
    <property type="entry name" value="Endonuclease/exonuclease/phosphatase"/>
    <property type="match status" value="1"/>
</dbReference>
<evidence type="ECO:0000256" key="1">
    <source>
        <dbReference type="SAM" id="MobiDB-lite"/>
    </source>
</evidence>
<evidence type="ECO:0000313" key="4">
    <source>
        <dbReference type="EMBL" id="OLQ14990.1"/>
    </source>
</evidence>
<dbReference type="InterPro" id="IPR005135">
    <property type="entry name" value="Endo/exonuclease/phosphatase"/>
</dbReference>
<dbReference type="Gene3D" id="3.30.420.10">
    <property type="entry name" value="Ribonuclease H-like superfamily/Ribonuclease H"/>
    <property type="match status" value="1"/>
</dbReference>
<dbReference type="OrthoDB" id="417863at2759"/>
<reference evidence="4 5" key="1">
    <citation type="submission" date="2016-02" db="EMBL/GenBank/DDBJ databases">
        <title>Genome analysis of coral dinoflagellate symbionts highlights evolutionary adaptations to a symbiotic lifestyle.</title>
        <authorList>
            <person name="Aranda M."/>
            <person name="Li Y."/>
            <person name="Liew Y.J."/>
            <person name="Baumgarten S."/>
            <person name="Simakov O."/>
            <person name="Wilson M."/>
            <person name="Piel J."/>
            <person name="Ashoor H."/>
            <person name="Bougouffa S."/>
            <person name="Bajic V.B."/>
            <person name="Ryu T."/>
            <person name="Ravasi T."/>
            <person name="Bayer T."/>
            <person name="Micklem G."/>
            <person name="Kim H."/>
            <person name="Bhak J."/>
            <person name="Lajeunesse T.C."/>
            <person name="Voolstra C.R."/>
        </authorList>
    </citation>
    <scope>NUCLEOTIDE SEQUENCE [LARGE SCALE GENOMIC DNA]</scope>
    <source>
        <strain evidence="4 5">CCMP2467</strain>
    </source>
</reference>
<dbReference type="InterPro" id="IPR012337">
    <property type="entry name" value="RNaseH-like_sf"/>
</dbReference>
<proteinExistence type="predicted"/>
<evidence type="ECO:0000256" key="2">
    <source>
        <dbReference type="SAM" id="Phobius"/>
    </source>
</evidence>
<accession>A0A1Q9F5P4</accession>
<dbReference type="SUPFAM" id="SSF53098">
    <property type="entry name" value="Ribonuclease H-like"/>
    <property type="match status" value="1"/>
</dbReference>